<feature type="region of interest" description="Disordered" evidence="1">
    <location>
        <begin position="1"/>
        <end position="96"/>
    </location>
</feature>
<keyword evidence="3" id="KW-1185">Reference proteome</keyword>
<protein>
    <submittedName>
        <fullName evidence="2">Uncharacterized protein</fullName>
    </submittedName>
</protein>
<name>A0A8H6EET1_9HELO</name>
<evidence type="ECO:0000313" key="3">
    <source>
        <dbReference type="Proteomes" id="UP000531561"/>
    </source>
</evidence>
<dbReference type="OrthoDB" id="10441984at2759"/>
<dbReference type="GeneID" id="59264848"/>
<comment type="caution">
    <text evidence="2">The sequence shown here is derived from an EMBL/GenBank/DDBJ whole genome shotgun (WGS) entry which is preliminary data.</text>
</comment>
<feature type="compositionally biased region" description="Polar residues" evidence="1">
    <location>
        <begin position="1"/>
        <end position="11"/>
    </location>
</feature>
<reference evidence="2 3" key="1">
    <citation type="journal article" date="2020" name="Phytopathology">
        <title>A high-quality genome resource of Botrytis fragariae, a new and rapidly spreading fungal pathogen causing strawberry gray mold in the U.S.A.</title>
        <authorList>
            <person name="Wu Y."/>
            <person name="Saski C.A."/>
            <person name="Schnabel G."/>
            <person name="Xiao S."/>
            <person name="Hu M."/>
        </authorList>
    </citation>
    <scope>NUCLEOTIDE SEQUENCE [LARGE SCALE GENOMIC DNA]</scope>
    <source>
        <strain evidence="2 3">BVB16</strain>
    </source>
</reference>
<proteinExistence type="predicted"/>
<dbReference type="RefSeq" id="XP_037188575.1">
    <property type="nucleotide sequence ID" value="XM_037341156.1"/>
</dbReference>
<feature type="compositionally biased region" description="Basic residues" evidence="1">
    <location>
        <begin position="50"/>
        <end position="64"/>
    </location>
</feature>
<sequence>MSGRASLSPSAADNEPASRPLDGHANIDEIAEAEPPPESPQSPAPAPVLTKKKRKQRQSQRKKGQQPTRRSARVKQQQVQARIQSTRQALASGDRR</sequence>
<evidence type="ECO:0000256" key="1">
    <source>
        <dbReference type="SAM" id="MobiDB-lite"/>
    </source>
</evidence>
<dbReference type="AlphaFoldDB" id="A0A8H6EET1"/>
<feature type="compositionally biased region" description="Pro residues" evidence="1">
    <location>
        <begin position="34"/>
        <end position="46"/>
    </location>
</feature>
<gene>
    <name evidence="2" type="ORF">Bfra_010824</name>
</gene>
<dbReference type="EMBL" id="JABFCT010000016">
    <property type="protein sequence ID" value="KAF5869627.1"/>
    <property type="molecule type" value="Genomic_DNA"/>
</dbReference>
<organism evidence="2 3">
    <name type="scientific">Botrytis fragariae</name>
    <dbReference type="NCBI Taxonomy" id="1964551"/>
    <lineage>
        <taxon>Eukaryota</taxon>
        <taxon>Fungi</taxon>
        <taxon>Dikarya</taxon>
        <taxon>Ascomycota</taxon>
        <taxon>Pezizomycotina</taxon>
        <taxon>Leotiomycetes</taxon>
        <taxon>Helotiales</taxon>
        <taxon>Sclerotiniaceae</taxon>
        <taxon>Botrytis</taxon>
    </lineage>
</organism>
<evidence type="ECO:0000313" key="2">
    <source>
        <dbReference type="EMBL" id="KAF5869627.1"/>
    </source>
</evidence>
<feature type="compositionally biased region" description="Polar residues" evidence="1">
    <location>
        <begin position="74"/>
        <end position="89"/>
    </location>
</feature>
<dbReference type="Proteomes" id="UP000531561">
    <property type="component" value="Unassembled WGS sequence"/>
</dbReference>
<accession>A0A8H6EET1</accession>